<feature type="domain" description="Radical SAM core" evidence="5">
    <location>
        <begin position="89"/>
        <end position="323"/>
    </location>
</feature>
<dbReference type="CDD" id="cd01335">
    <property type="entry name" value="Radical_SAM"/>
    <property type="match status" value="1"/>
</dbReference>
<dbReference type="GO" id="GO:0046872">
    <property type="term" value="F:metal ion binding"/>
    <property type="evidence" value="ECO:0007669"/>
    <property type="project" value="UniProtKB-KW"/>
</dbReference>
<dbReference type="InterPro" id="IPR023867">
    <property type="entry name" value="Sulphatase_maturase_rSAM"/>
</dbReference>
<proteinExistence type="predicted"/>
<evidence type="ECO:0000313" key="6">
    <source>
        <dbReference type="EMBL" id="SCM82921.1"/>
    </source>
</evidence>
<evidence type="ECO:0000256" key="3">
    <source>
        <dbReference type="ARBA" id="ARBA00023004"/>
    </source>
</evidence>
<dbReference type="Gene3D" id="3.20.20.70">
    <property type="entry name" value="Aldolase class I"/>
    <property type="match status" value="1"/>
</dbReference>
<dbReference type="NCBIfam" id="TIGR03978">
    <property type="entry name" value="rSAM_paired_1"/>
    <property type="match status" value="1"/>
</dbReference>
<dbReference type="SFLD" id="SFLDG01067">
    <property type="entry name" value="SPASM/twitch_domain_containing"/>
    <property type="match status" value="1"/>
</dbReference>
<dbReference type="InterPro" id="IPR058240">
    <property type="entry name" value="rSAM_sf"/>
</dbReference>
<keyword evidence="1" id="KW-0949">S-adenosyl-L-methionine</keyword>
<evidence type="ECO:0000256" key="4">
    <source>
        <dbReference type="ARBA" id="ARBA00023014"/>
    </source>
</evidence>
<dbReference type="InterPro" id="IPR013785">
    <property type="entry name" value="Aldolase_TIM"/>
</dbReference>
<evidence type="ECO:0000256" key="1">
    <source>
        <dbReference type="ARBA" id="ARBA00022691"/>
    </source>
</evidence>
<organism evidence="6">
    <name type="scientific">uncultured Sporomusa sp</name>
    <dbReference type="NCBI Taxonomy" id="307249"/>
    <lineage>
        <taxon>Bacteria</taxon>
        <taxon>Bacillati</taxon>
        <taxon>Bacillota</taxon>
        <taxon>Negativicutes</taxon>
        <taxon>Selenomonadales</taxon>
        <taxon>Sporomusaceae</taxon>
        <taxon>Sporomusa</taxon>
        <taxon>environmental samples</taxon>
    </lineage>
</organism>
<gene>
    <name evidence="6" type="ORF">KL86SPO_50693</name>
</gene>
<keyword evidence="2" id="KW-0479">Metal-binding</keyword>
<dbReference type="EMBL" id="FMJE01000005">
    <property type="protein sequence ID" value="SCM82921.1"/>
    <property type="molecule type" value="Genomic_DNA"/>
</dbReference>
<protein>
    <submittedName>
        <fullName evidence="6">Paired radical SAM protein 1</fullName>
    </submittedName>
</protein>
<keyword evidence="4" id="KW-0411">Iron-sulfur</keyword>
<name>A0A212LZH3_9FIRM</name>
<dbReference type="PROSITE" id="PS51918">
    <property type="entry name" value="RADICAL_SAM"/>
    <property type="match status" value="1"/>
</dbReference>
<dbReference type="SFLD" id="SFLDG01386">
    <property type="entry name" value="main_SPASM_domain-containing"/>
    <property type="match status" value="1"/>
</dbReference>
<dbReference type="GO" id="GO:0051536">
    <property type="term" value="F:iron-sulfur cluster binding"/>
    <property type="evidence" value="ECO:0007669"/>
    <property type="project" value="UniProtKB-KW"/>
</dbReference>
<dbReference type="SUPFAM" id="SSF102114">
    <property type="entry name" value="Radical SAM enzymes"/>
    <property type="match status" value="1"/>
</dbReference>
<reference evidence="6" key="1">
    <citation type="submission" date="2016-08" db="EMBL/GenBank/DDBJ databases">
        <authorList>
            <person name="Seilhamer J.J."/>
        </authorList>
    </citation>
    <scope>NUCLEOTIDE SEQUENCE</scope>
    <source>
        <strain evidence="6">86</strain>
    </source>
</reference>
<dbReference type="GO" id="GO:0016491">
    <property type="term" value="F:oxidoreductase activity"/>
    <property type="evidence" value="ECO:0007669"/>
    <property type="project" value="InterPro"/>
</dbReference>
<dbReference type="Pfam" id="PF04055">
    <property type="entry name" value="Radical_SAM"/>
    <property type="match status" value="1"/>
</dbReference>
<dbReference type="InterPro" id="IPR024023">
    <property type="entry name" value="rSAM_paired_HxsB"/>
</dbReference>
<dbReference type="PANTHER" id="PTHR43273:SF8">
    <property type="entry name" value="RADICAL SAM DOMAIN PROTEIN"/>
    <property type="match status" value="1"/>
</dbReference>
<dbReference type="InterPro" id="IPR007197">
    <property type="entry name" value="rSAM"/>
</dbReference>
<evidence type="ECO:0000259" key="5">
    <source>
        <dbReference type="PROSITE" id="PS51918"/>
    </source>
</evidence>
<accession>A0A212LZH3</accession>
<sequence length="495" mass="56614">MNDMVKSEYSILPFNFKRLPGRRLLLVNVSGEFIFVSSDNFNDLLNHDLTPRNPVYFELKGKHFLADADLEFAQEMAATQLRSRKSFLRHFSSLHMIVVTARCNFICDYCHASSAALEQQRADMTWPVAKKTVDLIFSSPSPILKIEFQGGEPLLNWPIVREIVQYGEFLNRFAKRRLEFVICTNLTLLTDEMIAFIKEHNIMISTSLDGPKPIQDGHRKTREGYSGYDVFCKNLQRLRAGIGPDCGSALLTITRTNLNKLPEVIDHYMELGFDGVFLRALNPYGFARQNMEQLGYSMEEFVAAYKHILRYLVDLNVQGIPFAEYYTTLLLQRIFTPFSTGFVDLQSPSGAAISGVIYDYNGEVYPTDEARMLARTGDKRFRMGHVLKNSYEEIFAGPLVKELVKKSCIEVLPGCASCVFQAYCGVDPVRNYVETKDIVGRRPGSDFCKKNTLILEYLFQLIDENDPDVMDVFWSWITRRPLEEIRNDSSGRNLS</sequence>
<dbReference type="AlphaFoldDB" id="A0A212LZH3"/>
<keyword evidence="3" id="KW-0408">Iron</keyword>
<dbReference type="SFLD" id="SFLDG01384">
    <property type="entry name" value="thioether_bond_formation_requi"/>
    <property type="match status" value="1"/>
</dbReference>
<dbReference type="SFLD" id="SFLDS00029">
    <property type="entry name" value="Radical_SAM"/>
    <property type="match status" value="1"/>
</dbReference>
<dbReference type="PANTHER" id="PTHR43273">
    <property type="entry name" value="ANAEROBIC SULFATASE-MATURATING ENZYME HOMOLOG ASLB-RELATED"/>
    <property type="match status" value="1"/>
</dbReference>
<evidence type="ECO:0000256" key="2">
    <source>
        <dbReference type="ARBA" id="ARBA00022723"/>
    </source>
</evidence>